<accession>A0A3M9NQ77</accession>
<protein>
    <submittedName>
        <fullName evidence="2">Uncharacterized protein</fullName>
    </submittedName>
</protein>
<organism evidence="2 3">
    <name type="scientific">Hanamia caeni</name>
    <dbReference type="NCBI Taxonomy" id="2294116"/>
    <lineage>
        <taxon>Bacteria</taxon>
        <taxon>Pseudomonadati</taxon>
        <taxon>Bacteroidota</taxon>
        <taxon>Chitinophagia</taxon>
        <taxon>Chitinophagales</taxon>
        <taxon>Chitinophagaceae</taxon>
        <taxon>Hanamia</taxon>
    </lineage>
</organism>
<reference evidence="2 3" key="1">
    <citation type="submission" date="2018-11" db="EMBL/GenBank/DDBJ databases">
        <title>Draft genome sequence of Ferruginibacter sp. BO-59.</title>
        <authorList>
            <person name="Im W.T."/>
        </authorList>
    </citation>
    <scope>NUCLEOTIDE SEQUENCE [LARGE SCALE GENOMIC DNA]</scope>
    <source>
        <strain evidence="2 3">BO-59</strain>
    </source>
</reference>
<proteinExistence type="predicted"/>
<sequence>MTTTQSFKIYEILQRHFNNKDDAKIVVPEIEQIIEAKLESKSNLLSTKEDISTLKQDLLRFQIEVEKRFNNNIIWIVSTGIAVVGLILSIIKIFLIK</sequence>
<name>A0A3M9NQ77_9BACT</name>
<keyword evidence="1" id="KW-0472">Membrane</keyword>
<keyword evidence="1" id="KW-0812">Transmembrane</keyword>
<dbReference type="OrthoDB" id="677149at2"/>
<keyword evidence="1" id="KW-1133">Transmembrane helix</keyword>
<keyword evidence="3" id="KW-1185">Reference proteome</keyword>
<dbReference type="EMBL" id="RJJR01000001">
    <property type="protein sequence ID" value="RNI39962.1"/>
    <property type="molecule type" value="Genomic_DNA"/>
</dbReference>
<dbReference type="RefSeq" id="WP_123118853.1">
    <property type="nucleotide sequence ID" value="NZ_RJJR01000001.1"/>
</dbReference>
<dbReference type="AlphaFoldDB" id="A0A3M9NQ77"/>
<dbReference type="Proteomes" id="UP000267223">
    <property type="component" value="Unassembled WGS sequence"/>
</dbReference>
<evidence type="ECO:0000313" key="3">
    <source>
        <dbReference type="Proteomes" id="UP000267223"/>
    </source>
</evidence>
<feature type="transmembrane region" description="Helical" evidence="1">
    <location>
        <begin position="73"/>
        <end position="95"/>
    </location>
</feature>
<comment type="caution">
    <text evidence="2">The sequence shown here is derived from an EMBL/GenBank/DDBJ whole genome shotgun (WGS) entry which is preliminary data.</text>
</comment>
<gene>
    <name evidence="2" type="ORF">EFY79_01265</name>
</gene>
<evidence type="ECO:0000256" key="1">
    <source>
        <dbReference type="SAM" id="Phobius"/>
    </source>
</evidence>
<evidence type="ECO:0000313" key="2">
    <source>
        <dbReference type="EMBL" id="RNI39962.1"/>
    </source>
</evidence>